<accession>A0A679FXQ2</accession>
<reference evidence="2" key="1">
    <citation type="journal article" date="2020" name="Microbiol. Resour. Announc.">
        <title>Complete Genome Sequence of Geobacillus sp. Strain E55-1, Isolated from Mine Geyser in Japan.</title>
        <authorList>
            <person name="Miyazaki K."/>
            <person name="Hase E."/>
            <person name="Tokito N."/>
        </authorList>
    </citation>
    <scope>NUCLEOTIDE SEQUENCE [LARGE SCALE GENOMIC DNA]</scope>
    <source>
        <strain evidence="2">E55-1</strain>
        <plasmid evidence="2">pGspE55-1</plasmid>
    </source>
</reference>
<dbReference type="RefSeq" id="WP_172418874.1">
    <property type="nucleotide sequence ID" value="NZ_AP022558.1"/>
</dbReference>
<proteinExistence type="predicted"/>
<dbReference type="Proteomes" id="UP000501421">
    <property type="component" value="Plasmid pGspE55-1"/>
</dbReference>
<dbReference type="AlphaFoldDB" id="A0A679FXQ2"/>
<dbReference type="EMBL" id="AP022558">
    <property type="protein sequence ID" value="BBW98897.1"/>
    <property type="molecule type" value="Genomic_DNA"/>
</dbReference>
<geneLocation type="plasmid" evidence="1 2">
    <name>pGspE55-1</name>
</geneLocation>
<evidence type="ECO:0000313" key="2">
    <source>
        <dbReference type="Proteomes" id="UP000501421"/>
    </source>
</evidence>
<evidence type="ECO:0000313" key="1">
    <source>
        <dbReference type="EMBL" id="BBW98897.1"/>
    </source>
</evidence>
<sequence length="95" mass="10989">MKMVDAPVFKNIQENPSAALLNWYKSLGWDDEVQKLDPKKVLISEEEWLETCRMYNEFHGPSGGFFFMSYGPACDKTIPKGKVLLRHGWIISTDY</sequence>
<organism evidence="1 2">
    <name type="scientific">Geobacillus subterraneus</name>
    <dbReference type="NCBI Taxonomy" id="129338"/>
    <lineage>
        <taxon>Bacteria</taxon>
        <taxon>Bacillati</taxon>
        <taxon>Bacillota</taxon>
        <taxon>Bacilli</taxon>
        <taxon>Bacillales</taxon>
        <taxon>Anoxybacillaceae</taxon>
        <taxon>Geobacillus</taxon>
    </lineage>
</organism>
<protein>
    <submittedName>
        <fullName evidence="1">Uncharacterized protein</fullName>
    </submittedName>
</protein>
<gene>
    <name evidence="1" type="ORF">GsuE55_37300</name>
</gene>
<name>A0A679FXQ2_9BACL</name>
<keyword evidence="1" id="KW-0614">Plasmid</keyword>
<keyword evidence="2" id="KW-1185">Reference proteome</keyword>